<evidence type="ECO:0000313" key="1">
    <source>
        <dbReference type="EMBL" id="SDE03947.1"/>
    </source>
</evidence>
<proteinExistence type="predicted"/>
<reference evidence="1 2" key="1">
    <citation type="submission" date="2016-10" db="EMBL/GenBank/DDBJ databases">
        <authorList>
            <person name="de Groot N.N."/>
        </authorList>
    </citation>
    <scope>NUCLEOTIDE SEQUENCE [LARGE SCALE GENOMIC DNA]</scope>
    <source>
        <strain evidence="1 2">CGMCC 4.5506</strain>
    </source>
</reference>
<dbReference type="RefSeq" id="WP_143021506.1">
    <property type="nucleotide sequence ID" value="NZ_CP016353.1"/>
</dbReference>
<sequence length="172" mass="17582">MRIRTRRLVAGLSLLAATVVTAGCAGEQEGTPSPAPGNGERPGSSTAAPPGGDSGYDIGKLNGTWKGTYLCPEGPGGLTVEIDEYNGEFASATVSLATADGGPEITPGSHRSDAFLSDDGTILFASIRWIEQAEGTGMIDFGITEVAGDAMMGYVLGEAGQRGCTDVVLNRQ</sequence>
<dbReference type="STRING" id="530584.SAMN05421630_11924"/>
<protein>
    <submittedName>
        <fullName evidence="1">Uncharacterized protein</fullName>
    </submittedName>
</protein>
<keyword evidence="2" id="KW-1185">Reference proteome</keyword>
<dbReference type="EMBL" id="FMZE01000019">
    <property type="protein sequence ID" value="SDE03947.1"/>
    <property type="molecule type" value="Genomic_DNA"/>
</dbReference>
<dbReference type="PROSITE" id="PS51257">
    <property type="entry name" value="PROKAR_LIPOPROTEIN"/>
    <property type="match status" value="1"/>
</dbReference>
<organism evidence="1 2">
    <name type="scientific">Prauserella marina</name>
    <dbReference type="NCBI Taxonomy" id="530584"/>
    <lineage>
        <taxon>Bacteria</taxon>
        <taxon>Bacillati</taxon>
        <taxon>Actinomycetota</taxon>
        <taxon>Actinomycetes</taxon>
        <taxon>Pseudonocardiales</taxon>
        <taxon>Pseudonocardiaceae</taxon>
        <taxon>Prauserella</taxon>
    </lineage>
</organism>
<gene>
    <name evidence="1" type="ORF">SAMN05421630_11924</name>
</gene>
<dbReference type="Proteomes" id="UP000199494">
    <property type="component" value="Unassembled WGS sequence"/>
</dbReference>
<accession>A0A1G6ZP12</accession>
<dbReference type="OrthoDB" id="1818119at2"/>
<dbReference type="AlphaFoldDB" id="A0A1G6ZP12"/>
<evidence type="ECO:0000313" key="2">
    <source>
        <dbReference type="Proteomes" id="UP000199494"/>
    </source>
</evidence>
<name>A0A1G6ZP12_9PSEU</name>